<feature type="compositionally biased region" description="Acidic residues" evidence="1">
    <location>
        <begin position="428"/>
        <end position="438"/>
    </location>
</feature>
<feature type="compositionally biased region" description="Polar residues" evidence="1">
    <location>
        <begin position="965"/>
        <end position="992"/>
    </location>
</feature>
<reference evidence="3" key="1">
    <citation type="journal article" date="2020" name="Stud. Mycol.">
        <title>101 Dothideomycetes genomes: a test case for predicting lifestyles and emergence of pathogens.</title>
        <authorList>
            <person name="Haridas S."/>
            <person name="Albert R."/>
            <person name="Binder M."/>
            <person name="Bloem J."/>
            <person name="Labutti K."/>
            <person name="Salamov A."/>
            <person name="Andreopoulos B."/>
            <person name="Baker S."/>
            <person name="Barry K."/>
            <person name="Bills G."/>
            <person name="Bluhm B."/>
            <person name="Cannon C."/>
            <person name="Castanera R."/>
            <person name="Culley D."/>
            <person name="Daum C."/>
            <person name="Ezra D."/>
            <person name="Gonzalez J."/>
            <person name="Henrissat B."/>
            <person name="Kuo A."/>
            <person name="Liang C."/>
            <person name="Lipzen A."/>
            <person name="Lutzoni F."/>
            <person name="Magnuson J."/>
            <person name="Mondo S."/>
            <person name="Nolan M."/>
            <person name="Ohm R."/>
            <person name="Pangilinan J."/>
            <person name="Park H.-J."/>
            <person name="Ramirez L."/>
            <person name="Alfaro M."/>
            <person name="Sun H."/>
            <person name="Tritt A."/>
            <person name="Yoshinaga Y."/>
            <person name="Zwiers L.-H."/>
            <person name="Turgeon B."/>
            <person name="Goodwin S."/>
            <person name="Spatafora J."/>
            <person name="Crous P."/>
            <person name="Grigoriev I."/>
        </authorList>
    </citation>
    <scope>NUCLEOTIDE SEQUENCE</scope>
    <source>
        <strain evidence="3">CBS 107.79</strain>
    </source>
</reference>
<feature type="region of interest" description="Disordered" evidence="1">
    <location>
        <begin position="1373"/>
        <end position="1426"/>
    </location>
</feature>
<organism evidence="3 4">
    <name type="scientific">Bimuria novae-zelandiae CBS 107.79</name>
    <dbReference type="NCBI Taxonomy" id="1447943"/>
    <lineage>
        <taxon>Eukaryota</taxon>
        <taxon>Fungi</taxon>
        <taxon>Dikarya</taxon>
        <taxon>Ascomycota</taxon>
        <taxon>Pezizomycotina</taxon>
        <taxon>Dothideomycetes</taxon>
        <taxon>Pleosporomycetidae</taxon>
        <taxon>Pleosporales</taxon>
        <taxon>Massarineae</taxon>
        <taxon>Didymosphaeriaceae</taxon>
        <taxon>Bimuria</taxon>
    </lineage>
</organism>
<gene>
    <name evidence="3" type="ORF">BU23DRAFT_602984</name>
</gene>
<sequence>MTKWIDAGKAARKPRKEPPRHIHSTERQTPSHPSQTRDDEIATTGSWGEIHTSSGSRGLMETIPISEVKPELPERESKQLRGTVILIWPYSSSARQFAFLLGDPDFRRRKHGQVRVRFSGSSARAIAATGVGIGDDVVLSLRGTDFVRDGSVNTPGKSIDWELAYTQTLSSRVLRQGQELADLDLVDVAPTPAPRSPVRRLSSESSPAYLKRIKLSDVPLPKPQYNPFTDDVEDGHARKRRRRSYRDWSAWTYLARTPSPEKEDADADGLQSVDDSPLRPPQLPDTPVSPSQLHTVLDDDSPQAADQDVTDMEHDQQALAEDHQDESEDVVSEQFRSATDGTEDDHFRDADYDELYAGPDERAPEGALSSMEEESMSNVEEGEGEGEEDQLHETLNLETITTDGAEDLADGHTETGPSGSIERLSDGDVGDAEADTVDSTEAGGVEVRANDFDVGSADGMSDRRTRERSGTHGDPVIVDFAPGGPPTEIAMPPPPTLSHLQTDFQTTYKPGMLTPIGKEPSSPNLQPLDSSTLPMPSPFPGERDGNVSSYLDFVSSSQQQPDQQVIVEGNKQEQPDDEADYILETSFYSSVSSTRAPAFHLMHESAFTDVRFTFGMDGAAFSRPQTSSGAGKARTATPDFEEPAGSVEDPNVIPDRPCSPEPTEEVPYESSDAAETFETAEIQAASSPPQLQASQQPSRSEVIVLSSSSDAGDSDRDVQTDAEINVGEQQSGDHESKKEDEEHLTLRPSDPFDHESLGDVEQGHAAPLSATQVVRTTIPTVFDALRGNGTPNRSTQRSTAVSEIIDLGSPSDESDEDVPLDTDNMKRVHSQYLERTGRPTMHEPVSQGEQNLENAETFSSGLLSQEILGPLSQQEVSSGLEQTRIGFVNLEPAVGMEVDEEGGTIAETWEPFMAGSISSQQDVKMESIEEAFSSFIDEDGGQGQEGGTLEATSELQIAVPEEGNNIGSLQTISVPDTIPARNTRSKTQTSMSPEKEASAISQPTPSRKKGSLAPLSQLSQRTASPSAAKALSTGSPTRESFSLSPYSLRSQSKLLSPTKHTVAPARRRSARQRSTQTRSSAEPSPQQEFFSQASLRTEDYDLPWTNFGPSQELGTLRASQGKYADVPYVKDSEEDSMHSEGSLSTVQRSDDWNLGLNLSDPVLHNMQVREPPSTPRKTRTAKREPTSLVTPVQIVGPQVRVTNKNASAKSVSPFATQLPLDSPTASFTSNTPRRSRRINKDVSDSPVDTGEPNTHMREAAGHVSDEVFYPHVPVAGEDVAMRSSPPLHYPLKENIPAVEAEAQVIRSPRAKRNRAASSNQHSRLPVTPDDSQSTLIDSQPSFAAAQDQTLPPTPQLTQSTSAALRSFKASSFDTEAPAVAESSPFTKSTPRRNATATDVASPATSPKPSIHSTSDEDAEAPAAETPSVGLSTPIAYYTPLKDLPYFLNRSSTFYSAGSPDVLALVTTPSTPPTRAAKGPKHHSTMLHVTDLSVYPGQTTVQIFRAYADALPVVEPGDVVLLRGMSVRSLNRHPYLVSAEESAWCVWRFGKVVWGRKKRAWGELRAREEVRGPEVERGEGEWAEVERLRKWWVGTVREEVEGKVRQTRSREKEGEGSQGAA</sequence>
<feature type="region of interest" description="Disordered" evidence="1">
    <location>
        <begin position="785"/>
        <end position="821"/>
    </location>
</feature>
<feature type="region of interest" description="Disordered" evidence="1">
    <location>
        <begin position="1"/>
        <end position="61"/>
    </location>
</feature>
<feature type="region of interest" description="Disordered" evidence="1">
    <location>
        <begin position="259"/>
        <end position="487"/>
    </location>
</feature>
<feature type="compositionally biased region" description="Polar residues" evidence="1">
    <location>
        <begin position="1223"/>
        <end position="1232"/>
    </location>
</feature>
<feature type="compositionally biased region" description="Polar residues" evidence="1">
    <location>
        <begin position="789"/>
        <end position="801"/>
    </location>
</feature>
<evidence type="ECO:0000313" key="4">
    <source>
        <dbReference type="Proteomes" id="UP000800036"/>
    </source>
</evidence>
<protein>
    <recommendedName>
        <fullName evidence="2">Telomeric single stranded DNA binding POT1/Cdc13 domain-containing protein</fullName>
    </recommendedName>
</protein>
<feature type="region of interest" description="Disordered" evidence="1">
    <location>
        <begin position="1166"/>
        <end position="1186"/>
    </location>
</feature>
<feature type="compositionally biased region" description="Polar residues" evidence="1">
    <location>
        <begin position="521"/>
        <end position="534"/>
    </location>
</feature>
<feature type="compositionally biased region" description="Basic and acidic residues" evidence="1">
    <location>
        <begin position="16"/>
        <end position="26"/>
    </location>
</feature>
<accession>A0A6A5URM9</accession>
<feature type="region of interest" description="Disordered" evidence="1">
    <location>
        <begin position="962"/>
        <end position="1089"/>
    </location>
</feature>
<feature type="region of interest" description="Disordered" evidence="1">
    <location>
        <begin position="518"/>
        <end position="549"/>
    </location>
</feature>
<feature type="compositionally biased region" description="Low complexity" evidence="1">
    <location>
        <begin position="1072"/>
        <end position="1081"/>
    </location>
</feature>
<feature type="region of interest" description="Disordered" evidence="1">
    <location>
        <begin position="1305"/>
        <end position="1335"/>
    </location>
</feature>
<feature type="compositionally biased region" description="Polar residues" evidence="1">
    <location>
        <begin position="1014"/>
        <end position="1025"/>
    </location>
</feature>
<dbReference type="OrthoDB" id="5363079at2759"/>
<feature type="region of interest" description="Disordered" evidence="1">
    <location>
        <begin position="1219"/>
        <end position="1255"/>
    </location>
</feature>
<dbReference type="GO" id="GO:0000723">
    <property type="term" value="P:telomere maintenance"/>
    <property type="evidence" value="ECO:0007669"/>
    <property type="project" value="InterPro"/>
</dbReference>
<feature type="compositionally biased region" description="Polar residues" evidence="1">
    <location>
        <begin position="1383"/>
        <end position="1411"/>
    </location>
</feature>
<feature type="compositionally biased region" description="Polar residues" evidence="1">
    <location>
        <begin position="1032"/>
        <end position="1059"/>
    </location>
</feature>
<dbReference type="Proteomes" id="UP000800036">
    <property type="component" value="Unassembled WGS sequence"/>
</dbReference>
<dbReference type="Gene3D" id="2.40.50.140">
    <property type="entry name" value="Nucleic acid-binding proteins"/>
    <property type="match status" value="1"/>
</dbReference>
<dbReference type="InterPro" id="IPR012340">
    <property type="entry name" value="NA-bd_OB-fold"/>
</dbReference>
<proteinExistence type="predicted"/>
<feature type="compositionally biased region" description="Basic and acidic residues" evidence="1">
    <location>
        <begin position="1600"/>
        <end position="1614"/>
    </location>
</feature>
<feature type="region of interest" description="Disordered" evidence="1">
    <location>
        <begin position="220"/>
        <end position="241"/>
    </location>
</feature>
<evidence type="ECO:0000259" key="2">
    <source>
        <dbReference type="SMART" id="SM00976"/>
    </source>
</evidence>
<feature type="compositionally biased region" description="Low complexity" evidence="1">
    <location>
        <begin position="683"/>
        <end position="711"/>
    </location>
</feature>
<feature type="region of interest" description="Disordered" evidence="1">
    <location>
        <begin position="622"/>
        <end position="759"/>
    </location>
</feature>
<evidence type="ECO:0000313" key="3">
    <source>
        <dbReference type="EMBL" id="KAF1967304.1"/>
    </source>
</evidence>
<name>A0A6A5URM9_9PLEO</name>
<dbReference type="EMBL" id="ML976734">
    <property type="protein sequence ID" value="KAF1967304.1"/>
    <property type="molecule type" value="Genomic_DNA"/>
</dbReference>
<feature type="compositionally biased region" description="Polar residues" evidence="1">
    <location>
        <begin position="43"/>
        <end position="56"/>
    </location>
</feature>
<evidence type="ECO:0000256" key="1">
    <source>
        <dbReference type="SAM" id="MobiDB-lite"/>
    </source>
</evidence>
<dbReference type="GO" id="GO:0000781">
    <property type="term" value="C:chromosome, telomeric region"/>
    <property type="evidence" value="ECO:0007669"/>
    <property type="project" value="InterPro"/>
</dbReference>
<feature type="compositionally biased region" description="Basic and acidic residues" evidence="1">
    <location>
        <begin position="460"/>
        <end position="471"/>
    </location>
</feature>
<dbReference type="SUPFAM" id="SSF50249">
    <property type="entry name" value="Nucleic acid-binding proteins"/>
    <property type="match status" value="1"/>
</dbReference>
<keyword evidence="4" id="KW-1185">Reference proteome</keyword>
<dbReference type="InterPro" id="IPR011564">
    <property type="entry name" value="Telomer_end-bd_POT1/Cdc13"/>
</dbReference>
<dbReference type="GO" id="GO:0003677">
    <property type="term" value="F:DNA binding"/>
    <property type="evidence" value="ECO:0007669"/>
    <property type="project" value="InterPro"/>
</dbReference>
<dbReference type="SMART" id="SM00976">
    <property type="entry name" value="Telo_bind"/>
    <property type="match status" value="1"/>
</dbReference>
<feature type="domain" description="Telomeric single stranded DNA binding POT1/Cdc13" evidence="2">
    <location>
        <begin position="1437"/>
        <end position="1592"/>
    </location>
</feature>
<feature type="compositionally biased region" description="Basic and acidic residues" evidence="1">
    <location>
        <begin position="731"/>
        <end position="757"/>
    </location>
</feature>
<feature type="compositionally biased region" description="Basic and acidic residues" evidence="1">
    <location>
        <begin position="311"/>
        <end position="322"/>
    </location>
</feature>
<feature type="region of interest" description="Disordered" evidence="1">
    <location>
        <begin position="1600"/>
        <end position="1620"/>
    </location>
</feature>
<feature type="compositionally biased region" description="Acidic residues" evidence="1">
    <location>
        <begin position="371"/>
        <end position="390"/>
    </location>
</feature>